<gene>
    <name evidence="10" type="ORF">BA177_10990</name>
</gene>
<dbReference type="AlphaFoldDB" id="A0A193LGJ1"/>
<comment type="subcellular location">
    <subcellularLocation>
        <location evidence="2">Cell membrane</location>
        <topology evidence="2">Multi-pass membrane protein</topology>
    </subcellularLocation>
</comment>
<comment type="function">
    <text evidence="1">Part of the ABC transporter complex LptBFG involved in the translocation of lipopolysaccharide (LPS) from the inner membrane to the outer membrane.</text>
</comment>
<evidence type="ECO:0000313" key="10">
    <source>
        <dbReference type="EMBL" id="ANO51660.1"/>
    </source>
</evidence>
<keyword evidence="4" id="KW-1003">Cell membrane</keyword>
<evidence type="ECO:0000256" key="3">
    <source>
        <dbReference type="ARBA" id="ARBA00007725"/>
    </source>
</evidence>
<keyword evidence="5 9" id="KW-0812">Transmembrane</keyword>
<dbReference type="InterPro" id="IPR005495">
    <property type="entry name" value="LptG/LptF_permease"/>
</dbReference>
<evidence type="ECO:0000256" key="6">
    <source>
        <dbReference type="ARBA" id="ARBA00022989"/>
    </source>
</evidence>
<dbReference type="PANTHER" id="PTHR33529:SF2">
    <property type="entry name" value="LIPOPOLYSACCHARIDE EXPORT SYSTEM PERMEASE PROTEIN LPTG"/>
    <property type="match status" value="1"/>
</dbReference>
<protein>
    <submittedName>
        <fullName evidence="10">LPS export ABC transporter permease LptG</fullName>
    </submittedName>
</protein>
<feature type="transmembrane region" description="Helical" evidence="9">
    <location>
        <begin position="334"/>
        <end position="352"/>
    </location>
</feature>
<dbReference type="RefSeq" id="WP_068616218.1">
    <property type="nucleotide sequence ID" value="NZ_CP016268.1"/>
</dbReference>
<dbReference type="STRING" id="1548547.BA177_10990"/>
<evidence type="ECO:0000256" key="7">
    <source>
        <dbReference type="ARBA" id="ARBA00023136"/>
    </source>
</evidence>
<dbReference type="GO" id="GO:0055085">
    <property type="term" value="P:transmembrane transport"/>
    <property type="evidence" value="ECO:0007669"/>
    <property type="project" value="InterPro"/>
</dbReference>
<evidence type="ECO:0000313" key="11">
    <source>
        <dbReference type="Proteomes" id="UP000092695"/>
    </source>
</evidence>
<comment type="similarity">
    <text evidence="3">Belongs to the LptF/LptG family.</text>
</comment>
<evidence type="ECO:0000256" key="2">
    <source>
        <dbReference type="ARBA" id="ARBA00004651"/>
    </source>
</evidence>
<dbReference type="GO" id="GO:0043190">
    <property type="term" value="C:ATP-binding cassette (ABC) transporter complex"/>
    <property type="evidence" value="ECO:0007669"/>
    <property type="project" value="InterPro"/>
</dbReference>
<dbReference type="KEGG" id="woc:BA177_10990"/>
<evidence type="ECO:0000256" key="1">
    <source>
        <dbReference type="ARBA" id="ARBA00002265"/>
    </source>
</evidence>
<feature type="transmembrane region" description="Helical" evidence="9">
    <location>
        <begin position="102"/>
        <end position="122"/>
    </location>
</feature>
<dbReference type="PANTHER" id="PTHR33529">
    <property type="entry name" value="SLR0882 PROTEIN-RELATED"/>
    <property type="match status" value="1"/>
</dbReference>
<name>A0A193LGJ1_9GAMM</name>
<dbReference type="OrthoDB" id="9776227at2"/>
<reference evidence="10 11" key="1">
    <citation type="submission" date="2016-06" db="EMBL/GenBank/DDBJ databases">
        <title>Complete genome sequence of a deep-branching marine Gamma Proteobacterium Woeseia oceani type strain XK5.</title>
        <authorList>
            <person name="Mu D."/>
            <person name="Du Z."/>
        </authorList>
    </citation>
    <scope>NUCLEOTIDE SEQUENCE [LARGE SCALE GENOMIC DNA]</scope>
    <source>
        <strain evidence="10 11">XK5</strain>
    </source>
</reference>
<keyword evidence="11" id="KW-1185">Reference proteome</keyword>
<evidence type="ECO:0000256" key="4">
    <source>
        <dbReference type="ARBA" id="ARBA00022475"/>
    </source>
</evidence>
<dbReference type="Pfam" id="PF03739">
    <property type="entry name" value="LptF_LptG"/>
    <property type="match status" value="1"/>
</dbReference>
<organism evidence="10 11">
    <name type="scientific">Woeseia oceani</name>
    <dbReference type="NCBI Taxonomy" id="1548547"/>
    <lineage>
        <taxon>Bacteria</taxon>
        <taxon>Pseudomonadati</taxon>
        <taxon>Pseudomonadota</taxon>
        <taxon>Gammaproteobacteria</taxon>
        <taxon>Woeseiales</taxon>
        <taxon>Woeseiaceae</taxon>
        <taxon>Woeseia</taxon>
    </lineage>
</organism>
<proteinExistence type="inferred from homology"/>
<keyword evidence="7 9" id="KW-0472">Membrane</keyword>
<feature type="transmembrane region" description="Helical" evidence="9">
    <location>
        <begin position="270"/>
        <end position="292"/>
    </location>
</feature>
<sequence length="355" mass="38764">MTGILSMYLMRSILFSTLLVLIVLLALAGLFEFIGQIDNVQGTFGIPQAALYAALRLPQLAFEMLPIAALIGALLGLGSLASNSELVVMRTAGLSVPQLGGMVAMAGLVLMVTTALIGEFIGPPLDYYARNMRNEARYEKEKQDFGNAAWVKDGNVIMNLERVNSEFEFGTVYLFQFDDDDNLQSIGRAENSGIDDADHWILENYRSTRFANNAVEVVESPREVEDFNINGDVLGITLVKPISLSARGLMSYIGYLRRNDLSAVRYEMELWSRISSTATVVIMPVLALAFVFGSLRSAGTGSRLMIGVLIGLGYFLASETLANSGQVFNLNPALVTWMPTFALLAITAFALSRVR</sequence>
<dbReference type="Proteomes" id="UP000092695">
    <property type="component" value="Chromosome"/>
</dbReference>
<keyword evidence="6 9" id="KW-1133">Transmembrane helix</keyword>
<feature type="transmembrane region" description="Helical" evidence="9">
    <location>
        <begin position="60"/>
        <end position="81"/>
    </location>
</feature>
<accession>A0A193LGJ1</accession>
<dbReference type="NCBIfam" id="TIGR04408">
    <property type="entry name" value="LptG_lptG"/>
    <property type="match status" value="1"/>
</dbReference>
<evidence type="ECO:0000256" key="9">
    <source>
        <dbReference type="SAM" id="Phobius"/>
    </source>
</evidence>
<comment type="subunit">
    <text evidence="8">Component of the lipopolysaccharide transport and assembly complex. The LptBFG transporter is composed of two ATP-binding proteins (LptB) and two transmembrane proteins (LptF and LptG).</text>
</comment>
<dbReference type="EMBL" id="CP016268">
    <property type="protein sequence ID" value="ANO51660.1"/>
    <property type="molecule type" value="Genomic_DNA"/>
</dbReference>
<dbReference type="GO" id="GO:0015920">
    <property type="term" value="P:lipopolysaccharide transport"/>
    <property type="evidence" value="ECO:0007669"/>
    <property type="project" value="TreeGrafter"/>
</dbReference>
<evidence type="ECO:0000256" key="8">
    <source>
        <dbReference type="ARBA" id="ARBA00026081"/>
    </source>
</evidence>
<feature type="transmembrane region" description="Helical" evidence="9">
    <location>
        <begin position="304"/>
        <end position="322"/>
    </location>
</feature>
<dbReference type="InterPro" id="IPR030923">
    <property type="entry name" value="LptG"/>
</dbReference>
<evidence type="ECO:0000256" key="5">
    <source>
        <dbReference type="ARBA" id="ARBA00022692"/>
    </source>
</evidence>